<gene>
    <name evidence="7" type="ORF">MKZ38_001073</name>
</gene>
<dbReference type="PANTHER" id="PTHR30266:SF2">
    <property type="entry name" value="LARGE-CONDUCTANCE MECHANOSENSITIVE CHANNEL"/>
    <property type="match status" value="1"/>
</dbReference>
<evidence type="ECO:0000256" key="1">
    <source>
        <dbReference type="ARBA" id="ARBA00004141"/>
    </source>
</evidence>
<dbReference type="EMBL" id="JAKWBI020000126">
    <property type="protein sequence ID" value="KAJ2902037.1"/>
    <property type="molecule type" value="Genomic_DNA"/>
</dbReference>
<dbReference type="GO" id="GO:0008381">
    <property type="term" value="F:mechanosensitive monoatomic ion channel activity"/>
    <property type="evidence" value="ECO:0007669"/>
    <property type="project" value="TreeGrafter"/>
</dbReference>
<dbReference type="SUPFAM" id="SSF81330">
    <property type="entry name" value="Gated mechanosensitive channel"/>
    <property type="match status" value="1"/>
</dbReference>
<accession>A0AAD5RQM6</accession>
<reference evidence="7" key="1">
    <citation type="submission" date="2022-07" db="EMBL/GenBank/DDBJ databases">
        <title>Draft genome sequence of Zalerion maritima ATCC 34329, a (micro)plastics degrading marine fungus.</title>
        <authorList>
            <person name="Paco A."/>
            <person name="Goncalves M.F.M."/>
            <person name="Rocha-Santos T.A.P."/>
            <person name="Alves A."/>
        </authorList>
    </citation>
    <scope>NUCLEOTIDE SEQUENCE</scope>
    <source>
        <strain evidence="7">ATCC 34329</strain>
    </source>
</reference>
<dbReference type="AlphaFoldDB" id="A0AAD5RQM6"/>
<evidence type="ECO:0000256" key="2">
    <source>
        <dbReference type="ARBA" id="ARBA00022692"/>
    </source>
</evidence>
<feature type="compositionally biased region" description="Low complexity" evidence="5">
    <location>
        <begin position="231"/>
        <end position="240"/>
    </location>
</feature>
<evidence type="ECO:0000256" key="4">
    <source>
        <dbReference type="ARBA" id="ARBA00023136"/>
    </source>
</evidence>
<feature type="transmembrane region" description="Helical" evidence="6">
    <location>
        <begin position="65"/>
        <end position="86"/>
    </location>
</feature>
<feature type="region of interest" description="Disordered" evidence="5">
    <location>
        <begin position="1"/>
        <end position="38"/>
    </location>
</feature>
<feature type="transmembrane region" description="Helical" evidence="6">
    <location>
        <begin position="145"/>
        <end position="165"/>
    </location>
</feature>
<keyword evidence="8" id="KW-1185">Reference proteome</keyword>
<evidence type="ECO:0000256" key="5">
    <source>
        <dbReference type="SAM" id="MobiDB-lite"/>
    </source>
</evidence>
<dbReference type="GO" id="GO:0016020">
    <property type="term" value="C:membrane"/>
    <property type="evidence" value="ECO:0007669"/>
    <property type="project" value="UniProtKB-SubCell"/>
</dbReference>
<comment type="caution">
    <text evidence="7">The sequence shown here is derived from an EMBL/GenBank/DDBJ whole genome shotgun (WGS) entry which is preliminary data.</text>
</comment>
<dbReference type="PANTHER" id="PTHR30266">
    <property type="entry name" value="MECHANOSENSITIVE CHANNEL MSCL"/>
    <property type="match status" value="1"/>
</dbReference>
<dbReference type="Gene3D" id="1.10.1200.120">
    <property type="entry name" value="Large-conductance mechanosensitive channel, MscL, domain 1"/>
    <property type="match status" value="1"/>
</dbReference>
<feature type="compositionally biased region" description="Gly residues" evidence="5">
    <location>
        <begin position="213"/>
        <end position="230"/>
    </location>
</feature>
<keyword evidence="2 6" id="KW-0812">Transmembrane</keyword>
<feature type="compositionally biased region" description="Basic and acidic residues" evidence="5">
    <location>
        <begin position="202"/>
        <end position="212"/>
    </location>
</feature>
<feature type="compositionally biased region" description="Acidic residues" evidence="5">
    <location>
        <begin position="25"/>
        <end position="34"/>
    </location>
</feature>
<organism evidence="7 8">
    <name type="scientific">Zalerion maritima</name>
    <dbReference type="NCBI Taxonomy" id="339359"/>
    <lineage>
        <taxon>Eukaryota</taxon>
        <taxon>Fungi</taxon>
        <taxon>Dikarya</taxon>
        <taxon>Ascomycota</taxon>
        <taxon>Pezizomycotina</taxon>
        <taxon>Sordariomycetes</taxon>
        <taxon>Lulworthiomycetidae</taxon>
        <taxon>Lulworthiales</taxon>
        <taxon>Lulworthiaceae</taxon>
        <taxon>Zalerion</taxon>
    </lineage>
</organism>
<protein>
    <submittedName>
        <fullName evidence="7">Large conductance mechanosensitive channel protein</fullName>
    </submittedName>
</protein>
<comment type="subcellular location">
    <subcellularLocation>
        <location evidence="1">Membrane</location>
        <topology evidence="1">Multi-pass membrane protein</topology>
    </subcellularLocation>
</comment>
<evidence type="ECO:0000313" key="8">
    <source>
        <dbReference type="Proteomes" id="UP001201980"/>
    </source>
</evidence>
<evidence type="ECO:0000313" key="7">
    <source>
        <dbReference type="EMBL" id="KAJ2902037.1"/>
    </source>
</evidence>
<dbReference type="Proteomes" id="UP001201980">
    <property type="component" value="Unassembled WGS sequence"/>
</dbReference>
<dbReference type="Pfam" id="PF01741">
    <property type="entry name" value="MscL"/>
    <property type="match status" value="1"/>
</dbReference>
<feature type="region of interest" description="Disordered" evidence="5">
    <location>
        <begin position="202"/>
        <end position="240"/>
    </location>
</feature>
<keyword evidence="3 6" id="KW-1133">Transmembrane helix</keyword>
<proteinExistence type="predicted"/>
<evidence type="ECO:0000256" key="3">
    <source>
        <dbReference type="ARBA" id="ARBA00022989"/>
    </source>
</evidence>
<keyword evidence="4 6" id="KW-0472">Membrane</keyword>
<evidence type="ECO:0000256" key="6">
    <source>
        <dbReference type="SAM" id="Phobius"/>
    </source>
</evidence>
<name>A0AAD5RQM6_9PEZI</name>
<dbReference type="InterPro" id="IPR036019">
    <property type="entry name" value="MscL_channel"/>
</dbReference>
<sequence length="240" mass="25539">MRFFSRVKNPVQPAAPRMPGMTADGDSDGDGYDSGDERSSLLATGRRKAYRLWDGFTDFAFQGNILELAFGLILASAFTTLVTSFVSDILMPPLSVVFPLDRNMGEKFAVLKAGPSRPDAGYTTLGRAQDDGAVVWSYGSFLDKLANFLFMGAALYGLALAYQGVSRDDIIKKTVKCKYCRKRVNARSRRCVNCTSWLDGRDDLPSERERNDGGIGNGGGSGGEGSGTGTGAPAAAGGSS</sequence>
<dbReference type="InterPro" id="IPR037673">
    <property type="entry name" value="MSC/AndL"/>
</dbReference>